<dbReference type="InterPro" id="IPR001806">
    <property type="entry name" value="Small_GTPase"/>
</dbReference>
<dbReference type="PANTHER" id="PTHR47981">
    <property type="entry name" value="RAB FAMILY"/>
    <property type="match status" value="1"/>
</dbReference>
<dbReference type="GO" id="GO:0003924">
    <property type="term" value="F:GTPase activity"/>
    <property type="evidence" value="ECO:0007669"/>
    <property type="project" value="InterPro"/>
</dbReference>
<dbReference type="EMBL" id="ML004433">
    <property type="protein sequence ID" value="RKP32162.1"/>
    <property type="molecule type" value="Genomic_DNA"/>
</dbReference>
<dbReference type="PROSITE" id="PS51419">
    <property type="entry name" value="RAB"/>
    <property type="match status" value="1"/>
</dbReference>
<dbReference type="Gene3D" id="3.40.50.300">
    <property type="entry name" value="P-loop containing nucleotide triphosphate hydrolases"/>
    <property type="match status" value="1"/>
</dbReference>
<dbReference type="NCBIfam" id="TIGR00231">
    <property type="entry name" value="small_GTP"/>
    <property type="match status" value="1"/>
</dbReference>
<dbReference type="OrthoDB" id="9989112at2759"/>
<dbReference type="SMART" id="SM00173">
    <property type="entry name" value="RAS"/>
    <property type="match status" value="1"/>
</dbReference>
<comment type="similarity">
    <text evidence="1">Belongs to the small GTPase superfamily. Rab family.</text>
</comment>
<dbReference type="Pfam" id="PF00071">
    <property type="entry name" value="Ras"/>
    <property type="match status" value="1"/>
</dbReference>
<reference evidence="7" key="1">
    <citation type="journal article" date="2018" name="Nat. Microbiol.">
        <title>Leveraging single-cell genomics to expand the fungal tree of life.</title>
        <authorList>
            <person name="Ahrendt S.R."/>
            <person name="Quandt C.A."/>
            <person name="Ciobanu D."/>
            <person name="Clum A."/>
            <person name="Salamov A."/>
            <person name="Andreopoulos B."/>
            <person name="Cheng J.F."/>
            <person name="Woyke T."/>
            <person name="Pelin A."/>
            <person name="Henrissat B."/>
            <person name="Reynolds N.K."/>
            <person name="Benny G.L."/>
            <person name="Smith M.E."/>
            <person name="James T.Y."/>
            <person name="Grigoriev I.V."/>
        </authorList>
    </citation>
    <scope>NUCLEOTIDE SEQUENCE [LARGE SCALE GENOMIC DNA]</scope>
    <source>
        <strain evidence="7">Baker2002</strain>
    </source>
</reference>
<keyword evidence="7" id="KW-1185">Reference proteome</keyword>
<keyword evidence="5" id="KW-0636">Prenylation</keyword>
<dbReference type="PRINTS" id="PR00449">
    <property type="entry name" value="RASTRNSFRMNG"/>
</dbReference>
<dbReference type="SUPFAM" id="SSF52540">
    <property type="entry name" value="P-loop containing nucleoside triphosphate hydrolases"/>
    <property type="match status" value="1"/>
</dbReference>
<evidence type="ECO:0000256" key="2">
    <source>
        <dbReference type="ARBA" id="ARBA00022481"/>
    </source>
</evidence>
<keyword evidence="2" id="KW-0488">Methylation</keyword>
<evidence type="ECO:0000313" key="6">
    <source>
        <dbReference type="EMBL" id="RKP32162.1"/>
    </source>
</evidence>
<dbReference type="PANTHER" id="PTHR47981:SF20">
    <property type="entry name" value="RAS-RELATED PROTEIN RAB-7A"/>
    <property type="match status" value="1"/>
</dbReference>
<protein>
    <submittedName>
        <fullName evidence="6">Ras-domain-containing protein</fullName>
    </submittedName>
</protein>
<keyword evidence="5" id="KW-0449">Lipoprotein</keyword>
<dbReference type="SMART" id="SM00174">
    <property type="entry name" value="RHO"/>
    <property type="match status" value="1"/>
</dbReference>
<sequence>MTETKAPDLTSLRHPPTIKVVILGDLGVGKTCLRSQFIHHVFSSAYKTTIGGDFLATTVEVLNDKSSEPTKVQLQIWDTAGQERFNLIFQTFYRGADVAVLVYDITNYESLISLRGWWAQFSEHCCIESPGLVIVGNKTDKSNERCIDLDEVRPILCRNDPEQFEKHMCDWDTDLMEVSCKQLLLVEAVFQRVAALGLAKSSLNEASRSQMRSIDHSVLEAMNAASSSCAC</sequence>
<organism evidence="6 7">
    <name type="scientific">Metschnikowia bicuspidata</name>
    <dbReference type="NCBI Taxonomy" id="27322"/>
    <lineage>
        <taxon>Eukaryota</taxon>
        <taxon>Fungi</taxon>
        <taxon>Dikarya</taxon>
        <taxon>Ascomycota</taxon>
        <taxon>Saccharomycotina</taxon>
        <taxon>Pichiomycetes</taxon>
        <taxon>Metschnikowiaceae</taxon>
        <taxon>Metschnikowia</taxon>
    </lineage>
</organism>
<dbReference type="CDD" id="cd00154">
    <property type="entry name" value="Rab"/>
    <property type="match status" value="1"/>
</dbReference>
<proteinExistence type="inferred from homology"/>
<evidence type="ECO:0000256" key="3">
    <source>
        <dbReference type="ARBA" id="ARBA00022741"/>
    </source>
</evidence>
<keyword evidence="3" id="KW-0547">Nucleotide-binding</keyword>
<gene>
    <name evidence="6" type="ORF">METBISCDRAFT_12503</name>
</gene>
<dbReference type="SMART" id="SM00175">
    <property type="entry name" value="RAB"/>
    <property type="match status" value="1"/>
</dbReference>
<dbReference type="GO" id="GO:0000329">
    <property type="term" value="C:fungal-type vacuole membrane"/>
    <property type="evidence" value="ECO:0007669"/>
    <property type="project" value="TreeGrafter"/>
</dbReference>
<dbReference type="PROSITE" id="PS51421">
    <property type="entry name" value="RAS"/>
    <property type="match status" value="1"/>
</dbReference>
<dbReference type="GO" id="GO:0005770">
    <property type="term" value="C:late endosome"/>
    <property type="evidence" value="ECO:0007669"/>
    <property type="project" value="TreeGrafter"/>
</dbReference>
<dbReference type="GO" id="GO:0032889">
    <property type="term" value="P:regulation of vacuole fusion, non-autophagic"/>
    <property type="evidence" value="ECO:0007669"/>
    <property type="project" value="TreeGrafter"/>
</dbReference>
<evidence type="ECO:0000313" key="7">
    <source>
        <dbReference type="Proteomes" id="UP000268321"/>
    </source>
</evidence>
<evidence type="ECO:0000256" key="5">
    <source>
        <dbReference type="ARBA" id="ARBA00023289"/>
    </source>
</evidence>
<dbReference type="InterPro" id="IPR027417">
    <property type="entry name" value="P-loop_NTPase"/>
</dbReference>
<dbReference type="GO" id="GO:0005525">
    <property type="term" value="F:GTP binding"/>
    <property type="evidence" value="ECO:0007669"/>
    <property type="project" value="UniProtKB-KW"/>
</dbReference>
<keyword evidence="4" id="KW-0342">GTP-binding</keyword>
<dbReference type="Proteomes" id="UP000268321">
    <property type="component" value="Unassembled WGS sequence"/>
</dbReference>
<evidence type="ECO:0000256" key="4">
    <source>
        <dbReference type="ARBA" id="ARBA00023134"/>
    </source>
</evidence>
<dbReference type="InterPro" id="IPR005225">
    <property type="entry name" value="Small_GTP-bd"/>
</dbReference>
<accession>A0A4P9ZI71</accession>
<dbReference type="AlphaFoldDB" id="A0A4P9ZI71"/>
<dbReference type="FunFam" id="3.40.50.300:FF:001447">
    <property type="entry name" value="Ras-related protein Rab-1B"/>
    <property type="match status" value="1"/>
</dbReference>
<evidence type="ECO:0000256" key="1">
    <source>
        <dbReference type="ARBA" id="ARBA00006270"/>
    </source>
</evidence>
<name>A0A4P9ZI71_9ASCO</name>